<evidence type="ECO:0000256" key="1">
    <source>
        <dbReference type="SAM" id="SignalP"/>
    </source>
</evidence>
<name>A0ABP0H0S8_CLALP</name>
<keyword evidence="3" id="KW-1185">Reference proteome</keyword>
<comment type="caution">
    <text evidence="2">The sequence shown here is derived from an EMBL/GenBank/DDBJ whole genome shotgun (WGS) entry which is preliminary data.</text>
</comment>
<feature type="signal peptide" evidence="1">
    <location>
        <begin position="1"/>
        <end position="20"/>
    </location>
</feature>
<protein>
    <submittedName>
        <fullName evidence="2">Uncharacterized protein</fullName>
    </submittedName>
</protein>
<evidence type="ECO:0000313" key="2">
    <source>
        <dbReference type="EMBL" id="CAK8696841.1"/>
    </source>
</evidence>
<proteinExistence type="predicted"/>
<sequence length="555" mass="57785">MSRPAWIYVVTLLSLGFVSAKNPRHLNEEDIARLTELSNNLIEEPTDLPIGKGCFLNSDCQGTWQCENVEAALTDAFNHTTHESDYERVKRKAKINGKECIRPIAEVVNAYPKEVIVERIGELLGQLSKIMEEADVQNFGSDTAELITASLDNVQDFNAPLIRVAAVAPVNPLSNLFFILALRGNDGASLDATTLILLSLFQSQQPGIDLAADPFSNPFLLYILLNNDDSGRGFDILLFFFIMNGNIGYPTAPSSVPRQGAAQYVYPSTNAFLSPFILYSLLDNSGSDSNLIFLYLLTNGGGSNPLLSFLLLSDNTSIDQDTILTYMLLGENSGGAGGFGSLLPILLLSNNSLGGGLTGGDNSLLTLLLLSGGLGGTDGLGSLLPILLLSDSTLGGGLGGDDSLITLLLLTGGLGGGGGYGDTGGLGSLLPILLLSNSSLGGGLTGGDNSLLTLLLLSGGLGGAGGINPLFLLELLNVTDSGIDPILLLALSGSFGTDSSTGVSAPTTGSAGINAILPYILIRESGSSDSLLLLFLLGFLQNNPSGYPSDPNTYG</sequence>
<accession>A0ABP0H0S8</accession>
<evidence type="ECO:0000313" key="3">
    <source>
        <dbReference type="Proteomes" id="UP001642483"/>
    </source>
</evidence>
<reference evidence="2 3" key="1">
    <citation type="submission" date="2024-02" db="EMBL/GenBank/DDBJ databases">
        <authorList>
            <person name="Daric V."/>
            <person name="Darras S."/>
        </authorList>
    </citation>
    <scope>NUCLEOTIDE SEQUENCE [LARGE SCALE GENOMIC DNA]</scope>
</reference>
<dbReference type="Proteomes" id="UP001642483">
    <property type="component" value="Unassembled WGS sequence"/>
</dbReference>
<keyword evidence="1" id="KW-0732">Signal</keyword>
<organism evidence="2 3">
    <name type="scientific">Clavelina lepadiformis</name>
    <name type="common">Light-bulb sea squirt</name>
    <name type="synonym">Ascidia lepadiformis</name>
    <dbReference type="NCBI Taxonomy" id="159417"/>
    <lineage>
        <taxon>Eukaryota</taxon>
        <taxon>Metazoa</taxon>
        <taxon>Chordata</taxon>
        <taxon>Tunicata</taxon>
        <taxon>Ascidiacea</taxon>
        <taxon>Aplousobranchia</taxon>
        <taxon>Clavelinidae</taxon>
        <taxon>Clavelina</taxon>
    </lineage>
</organism>
<feature type="chain" id="PRO_5045830624" evidence="1">
    <location>
        <begin position="21"/>
        <end position="555"/>
    </location>
</feature>
<gene>
    <name evidence="2" type="ORF">CVLEPA_LOCUS30154</name>
</gene>
<dbReference type="EMBL" id="CAWYQH010000163">
    <property type="protein sequence ID" value="CAK8696841.1"/>
    <property type="molecule type" value="Genomic_DNA"/>
</dbReference>